<comment type="caution">
    <text evidence="4">The sequence shown here is derived from an EMBL/GenBank/DDBJ whole genome shotgun (WGS) entry which is preliminary data.</text>
</comment>
<dbReference type="InterPro" id="IPR048287">
    <property type="entry name" value="TSPN-like_N"/>
</dbReference>
<organism evidence="4 5">
    <name type="scientific">Ridgeia piscesae</name>
    <name type="common">Tubeworm</name>
    <dbReference type="NCBI Taxonomy" id="27915"/>
    <lineage>
        <taxon>Eukaryota</taxon>
        <taxon>Metazoa</taxon>
        <taxon>Spiralia</taxon>
        <taxon>Lophotrochozoa</taxon>
        <taxon>Annelida</taxon>
        <taxon>Polychaeta</taxon>
        <taxon>Sedentaria</taxon>
        <taxon>Canalipalpata</taxon>
        <taxon>Sabellida</taxon>
        <taxon>Siboglinidae</taxon>
        <taxon>Ridgeia</taxon>
    </lineage>
</organism>
<dbReference type="AlphaFoldDB" id="A0AAD9UCX8"/>
<dbReference type="Gene3D" id="2.60.120.200">
    <property type="match status" value="1"/>
</dbReference>
<evidence type="ECO:0000256" key="2">
    <source>
        <dbReference type="SAM" id="Phobius"/>
    </source>
</evidence>
<gene>
    <name evidence="4" type="ORF">NP493_256g02031</name>
</gene>
<dbReference type="EMBL" id="JAODUO010000256">
    <property type="protein sequence ID" value="KAK2184700.1"/>
    <property type="molecule type" value="Genomic_DNA"/>
</dbReference>
<feature type="domain" description="Thrombospondin-like N-terminal" evidence="3">
    <location>
        <begin position="1"/>
        <end position="192"/>
    </location>
</feature>
<keyword evidence="1" id="KW-0677">Repeat</keyword>
<protein>
    <recommendedName>
        <fullName evidence="3">Thrombospondin-like N-terminal domain-containing protein</fullName>
    </recommendedName>
</protein>
<feature type="non-terminal residue" evidence="4">
    <location>
        <position position="204"/>
    </location>
</feature>
<dbReference type="Proteomes" id="UP001209878">
    <property type="component" value="Unassembled WGS sequence"/>
</dbReference>
<proteinExistence type="predicted"/>
<sequence>STDLLEAVQAGEKGVLGVRQVNGFCKKRVPTEEPDVAYKITRKASLSIPTRDIFPDGIPEDFSVIATFKAKKKTKGYMFVIYDSLMSAPLLGLYVTKKSAKFVYSEQNGSPGLEASPEFAVNMADGKWHRVGISVKGQQVTLMYDCEEKGYLFLNRTETGPQIDMEGSLFISQHPLSDDVFMVGWGLGFTMTFFHSLEKYKQCS</sequence>
<accession>A0AAD9UCX8</accession>
<dbReference type="InterPro" id="IPR001791">
    <property type="entry name" value="Laminin_G"/>
</dbReference>
<evidence type="ECO:0000313" key="5">
    <source>
        <dbReference type="Proteomes" id="UP001209878"/>
    </source>
</evidence>
<keyword evidence="2" id="KW-0472">Membrane</keyword>
<keyword evidence="2" id="KW-0812">Transmembrane</keyword>
<feature type="transmembrane region" description="Helical" evidence="2">
    <location>
        <begin position="180"/>
        <end position="197"/>
    </location>
</feature>
<dbReference type="SUPFAM" id="SSF49899">
    <property type="entry name" value="Concanavalin A-like lectins/glucanases"/>
    <property type="match status" value="1"/>
</dbReference>
<dbReference type="SMART" id="SM00210">
    <property type="entry name" value="TSPN"/>
    <property type="match status" value="1"/>
</dbReference>
<name>A0AAD9UCX8_RIDPI</name>
<keyword evidence="5" id="KW-1185">Reference proteome</keyword>
<dbReference type="InterPro" id="IPR013320">
    <property type="entry name" value="ConA-like_dom_sf"/>
</dbReference>
<reference evidence="4" key="1">
    <citation type="journal article" date="2023" name="Mol. Biol. Evol.">
        <title>Third-Generation Sequencing Reveals the Adaptive Role of the Epigenome in Three Deep-Sea Polychaetes.</title>
        <authorList>
            <person name="Perez M."/>
            <person name="Aroh O."/>
            <person name="Sun Y."/>
            <person name="Lan Y."/>
            <person name="Juniper S.K."/>
            <person name="Young C.R."/>
            <person name="Angers B."/>
            <person name="Qian P.Y."/>
        </authorList>
    </citation>
    <scope>NUCLEOTIDE SEQUENCE</scope>
    <source>
        <strain evidence="4">R07B-5</strain>
    </source>
</reference>
<evidence type="ECO:0000259" key="3">
    <source>
        <dbReference type="SMART" id="SM00210"/>
    </source>
</evidence>
<evidence type="ECO:0000256" key="1">
    <source>
        <dbReference type="ARBA" id="ARBA00022737"/>
    </source>
</evidence>
<evidence type="ECO:0000313" key="4">
    <source>
        <dbReference type="EMBL" id="KAK2184700.1"/>
    </source>
</evidence>
<feature type="transmembrane region" description="Helical" evidence="2">
    <location>
        <begin position="77"/>
        <end position="95"/>
    </location>
</feature>
<keyword evidence="2" id="KW-1133">Transmembrane helix</keyword>
<dbReference type="Pfam" id="PF02210">
    <property type="entry name" value="Laminin_G_2"/>
    <property type="match status" value="1"/>
</dbReference>